<accession>A0A8H7UDH9</accession>
<dbReference type="InterPro" id="IPR040554">
    <property type="entry name" value="KPWE_PEX14_dom"/>
</dbReference>
<dbReference type="OrthoDB" id="9936937at2759"/>
<feature type="compositionally biased region" description="Polar residues" evidence="1">
    <location>
        <begin position="51"/>
        <end position="70"/>
    </location>
</feature>
<keyword evidence="5" id="KW-1185">Reference proteome</keyword>
<dbReference type="PANTHER" id="PTHR36855:SF1">
    <property type="entry name" value="PEROXISOME MEMBRANE ANCHOR PROTEIN PEX14P N-TERMINAL DOMAIN-CONTAINING PROTEIN"/>
    <property type="match status" value="1"/>
</dbReference>
<dbReference type="Proteomes" id="UP000654370">
    <property type="component" value="Unassembled WGS sequence"/>
</dbReference>
<protein>
    <submittedName>
        <fullName evidence="4">Uncharacterized protein</fullName>
    </submittedName>
</protein>
<organism evidence="4 5">
    <name type="scientific">Mortierella isabellina</name>
    <name type="common">Filamentous fungus</name>
    <name type="synonym">Umbelopsis isabellina</name>
    <dbReference type="NCBI Taxonomy" id="91625"/>
    <lineage>
        <taxon>Eukaryota</taxon>
        <taxon>Fungi</taxon>
        <taxon>Fungi incertae sedis</taxon>
        <taxon>Mucoromycota</taxon>
        <taxon>Mucoromycotina</taxon>
        <taxon>Umbelopsidomycetes</taxon>
        <taxon>Umbelopsidales</taxon>
        <taxon>Umbelopsidaceae</taxon>
        <taxon>Umbelopsis</taxon>
    </lineage>
</organism>
<feature type="compositionally biased region" description="Basic and acidic residues" evidence="1">
    <location>
        <begin position="118"/>
        <end position="132"/>
    </location>
</feature>
<feature type="domain" description="Peroxisomal membrane protein PEX14-like KPWE" evidence="2">
    <location>
        <begin position="77"/>
        <end position="121"/>
    </location>
</feature>
<dbReference type="Pfam" id="PF17733">
    <property type="entry name" value="KPWE_dom"/>
    <property type="match status" value="1"/>
</dbReference>
<evidence type="ECO:0000313" key="4">
    <source>
        <dbReference type="EMBL" id="KAG2175479.1"/>
    </source>
</evidence>
<evidence type="ECO:0000259" key="2">
    <source>
        <dbReference type="Pfam" id="PF17733"/>
    </source>
</evidence>
<reference evidence="4" key="1">
    <citation type="submission" date="2020-12" db="EMBL/GenBank/DDBJ databases">
        <title>Metabolic potential, ecology and presence of endohyphal bacteria is reflected in genomic diversity of Mucoromycotina.</title>
        <authorList>
            <person name="Muszewska A."/>
            <person name="Okrasinska A."/>
            <person name="Steczkiewicz K."/>
            <person name="Drgas O."/>
            <person name="Orlowska M."/>
            <person name="Perlinska-Lenart U."/>
            <person name="Aleksandrzak-Piekarczyk T."/>
            <person name="Szatraj K."/>
            <person name="Zielenkiewicz U."/>
            <person name="Pilsyk S."/>
            <person name="Malc E."/>
            <person name="Mieczkowski P."/>
            <person name="Kruszewska J.S."/>
            <person name="Biernat P."/>
            <person name="Pawlowska J."/>
        </authorList>
    </citation>
    <scope>NUCLEOTIDE SEQUENCE</scope>
    <source>
        <strain evidence="4">WA0000067209</strain>
    </source>
</reference>
<feature type="region of interest" description="Disordered" evidence="1">
    <location>
        <begin position="92"/>
        <end position="138"/>
    </location>
</feature>
<evidence type="ECO:0000259" key="3">
    <source>
        <dbReference type="Pfam" id="PF25871"/>
    </source>
</evidence>
<comment type="caution">
    <text evidence="4">The sequence shown here is derived from an EMBL/GenBank/DDBJ whole genome shotgun (WGS) entry which is preliminary data.</text>
</comment>
<feature type="non-terminal residue" evidence="4">
    <location>
        <position position="1"/>
    </location>
</feature>
<dbReference type="PANTHER" id="PTHR36855">
    <property type="entry name" value="CHROMOSOME 10, WHOLE GENOME SHOTGUN SEQUENCE"/>
    <property type="match status" value="1"/>
</dbReference>
<dbReference type="EMBL" id="JAEPQZ010000011">
    <property type="protein sequence ID" value="KAG2175479.1"/>
    <property type="molecule type" value="Genomic_DNA"/>
</dbReference>
<dbReference type="AlphaFoldDB" id="A0A8H7UDH9"/>
<evidence type="ECO:0000256" key="1">
    <source>
        <dbReference type="SAM" id="MobiDB-lite"/>
    </source>
</evidence>
<feature type="region of interest" description="Disordered" evidence="1">
    <location>
        <begin position="51"/>
        <end position="73"/>
    </location>
</feature>
<sequence>SGLPSLLNNQAGKSEDDRNELIQKAKWFYYTKFITSFDYNEYQQWCKDTKGNINTSDNKNASIENTSPQELNHPPVRLTFQEIVEKIEKGEEIPGIKQIPNKLNEASPSEAKLAARPKPWEINRASEQDSHASTEIQQ</sequence>
<proteinExistence type="predicted"/>
<name>A0A8H7UDH9_MORIS</name>
<gene>
    <name evidence="4" type="ORF">INT43_001126</name>
</gene>
<dbReference type="InterPro" id="IPR058841">
    <property type="entry name" value="HTH_76"/>
</dbReference>
<dbReference type="Pfam" id="PF25871">
    <property type="entry name" value="HTH_76"/>
    <property type="match status" value="1"/>
</dbReference>
<evidence type="ECO:0000313" key="5">
    <source>
        <dbReference type="Proteomes" id="UP000654370"/>
    </source>
</evidence>
<feature type="domain" description="PEX14-like helix-turn-helix" evidence="3">
    <location>
        <begin position="1"/>
        <end position="48"/>
    </location>
</feature>